<reference evidence="2" key="1">
    <citation type="submission" date="2011-02" db="EMBL/GenBank/DDBJ databases">
        <title>Complete sequence of Methanobacterium sp. AL-21.</title>
        <authorList>
            <consortium name="US DOE Joint Genome Institute"/>
            <person name="Lucas S."/>
            <person name="Copeland A."/>
            <person name="Lapidus A."/>
            <person name="Cheng J.-F."/>
            <person name="Goodwin L."/>
            <person name="Pitluck S."/>
            <person name="Chertkov O."/>
            <person name="Detter J.C."/>
            <person name="Han C."/>
            <person name="Tapia R."/>
            <person name="Land M."/>
            <person name="Hauser L."/>
            <person name="Kyrpides N."/>
            <person name="Ivanova N."/>
            <person name="Mikhailova N."/>
            <person name="Pagani I."/>
            <person name="Cadillo-Quiroz H."/>
            <person name="Imachi H."/>
            <person name="Zinder S."/>
            <person name="Liu W."/>
            <person name="Woyke T."/>
        </authorList>
    </citation>
    <scope>NUCLEOTIDE SEQUENCE [LARGE SCALE GENOMIC DNA]</scope>
    <source>
        <strain evidence="2">AL-21</strain>
    </source>
</reference>
<evidence type="ECO:0000313" key="2">
    <source>
        <dbReference type="Proteomes" id="UP000007490"/>
    </source>
</evidence>
<sequence length="35" mass="4087">MAKTELYLFIIGFNKSLLRKINNDSMIIVTRENSL</sequence>
<accession>F0TAL5</accession>
<dbReference type="AlphaFoldDB" id="F0TAL5"/>
<organism evidence="1 2">
    <name type="scientific">Methanobacterium lacus (strain AL-21)</name>
    <dbReference type="NCBI Taxonomy" id="877455"/>
    <lineage>
        <taxon>Archaea</taxon>
        <taxon>Methanobacteriati</taxon>
        <taxon>Methanobacteriota</taxon>
        <taxon>Methanomada group</taxon>
        <taxon>Methanobacteria</taxon>
        <taxon>Methanobacteriales</taxon>
        <taxon>Methanobacteriaceae</taxon>
        <taxon>Methanobacterium</taxon>
    </lineage>
</organism>
<name>F0TAL5_METLA</name>
<keyword evidence="2" id="KW-1185">Reference proteome</keyword>
<gene>
    <name evidence="1" type="ordered locus">Metbo_1866</name>
</gene>
<evidence type="ECO:0000313" key="1">
    <source>
        <dbReference type="EMBL" id="ADZ10087.1"/>
    </source>
</evidence>
<dbReference type="Proteomes" id="UP000007490">
    <property type="component" value="Chromosome"/>
</dbReference>
<dbReference type="EMBL" id="CP002551">
    <property type="protein sequence ID" value="ADZ10087.1"/>
    <property type="molecule type" value="Genomic_DNA"/>
</dbReference>
<proteinExistence type="predicted"/>
<reference evidence="1 2" key="2">
    <citation type="journal article" date="2014" name="Int. J. Syst. Evol. Microbiol.">
        <title>Methanobacterium paludis sp. nov. and a novel strain of Methanobacterium lacus isolated from northern peatlands.</title>
        <authorList>
            <person name="Cadillo-Quiroz H."/>
            <person name="Brauer S.L."/>
            <person name="Goodson N."/>
            <person name="Yavitt J.B."/>
            <person name="Zinder S.H."/>
        </authorList>
    </citation>
    <scope>NUCLEOTIDE SEQUENCE [LARGE SCALE GENOMIC DNA]</scope>
    <source>
        <strain evidence="1 2">AL-21</strain>
    </source>
</reference>
<dbReference type="KEGG" id="mel:Metbo_1866"/>
<dbReference type="HOGENOM" id="CLU_3362565_0_0_2"/>
<protein>
    <submittedName>
        <fullName evidence="1">Uncharacterized protein</fullName>
    </submittedName>
</protein>